<dbReference type="EMBL" id="JAUFQS010000001">
    <property type="protein sequence ID" value="MDN3686332.1"/>
    <property type="molecule type" value="Genomic_DNA"/>
</dbReference>
<organism evidence="7 8">
    <name type="scientific">Cyclobacterium jeungdonense</name>
    <dbReference type="NCBI Taxonomy" id="708087"/>
    <lineage>
        <taxon>Bacteria</taxon>
        <taxon>Pseudomonadati</taxon>
        <taxon>Bacteroidota</taxon>
        <taxon>Cytophagia</taxon>
        <taxon>Cytophagales</taxon>
        <taxon>Cyclobacteriaceae</taxon>
        <taxon>Cyclobacterium</taxon>
    </lineage>
</organism>
<dbReference type="PIRSF" id="PIRSF038994">
    <property type="entry name" value="NagA"/>
    <property type="match status" value="1"/>
</dbReference>
<keyword evidence="2" id="KW-0479">Metal-binding</keyword>
<dbReference type="SUPFAM" id="SSF51556">
    <property type="entry name" value="Metallo-dependent hydrolases"/>
    <property type="match status" value="1"/>
</dbReference>
<dbReference type="Pfam" id="PF01979">
    <property type="entry name" value="Amidohydro_1"/>
    <property type="match status" value="1"/>
</dbReference>
<dbReference type="PANTHER" id="PTHR11113:SF14">
    <property type="entry name" value="N-ACETYLGLUCOSAMINE-6-PHOSPHATE DEACETYLASE"/>
    <property type="match status" value="1"/>
</dbReference>
<dbReference type="InterPro" id="IPR011059">
    <property type="entry name" value="Metal-dep_hydrolase_composite"/>
</dbReference>
<evidence type="ECO:0000256" key="5">
    <source>
        <dbReference type="PIRNR" id="PIRNR038994"/>
    </source>
</evidence>
<dbReference type="NCBIfam" id="TIGR00221">
    <property type="entry name" value="nagA"/>
    <property type="match status" value="1"/>
</dbReference>
<evidence type="ECO:0000256" key="3">
    <source>
        <dbReference type="ARBA" id="ARBA00022801"/>
    </source>
</evidence>
<keyword evidence="3 5" id="KW-0378">Hydrolase</keyword>
<accession>A0ABT8C2M8</accession>
<dbReference type="InterPro" id="IPR032466">
    <property type="entry name" value="Metal_Hydrolase"/>
</dbReference>
<dbReference type="PANTHER" id="PTHR11113">
    <property type="entry name" value="N-ACETYLGLUCOSAMINE-6-PHOSPHATE DEACETYLASE"/>
    <property type="match status" value="1"/>
</dbReference>
<keyword evidence="8" id="KW-1185">Reference proteome</keyword>
<evidence type="ECO:0000259" key="6">
    <source>
        <dbReference type="Pfam" id="PF01979"/>
    </source>
</evidence>
<gene>
    <name evidence="7" type="primary">nagA</name>
    <name evidence="7" type="ORF">QWZ15_00705</name>
</gene>
<comment type="caution">
    <text evidence="7">The sequence shown here is derived from an EMBL/GenBank/DDBJ whole genome shotgun (WGS) entry which is preliminary data.</text>
</comment>
<comment type="similarity">
    <text evidence="1 5">Belongs to the metallo-dependent hydrolases superfamily. NagA family.</text>
</comment>
<evidence type="ECO:0000313" key="8">
    <source>
        <dbReference type="Proteomes" id="UP001236663"/>
    </source>
</evidence>
<dbReference type="Proteomes" id="UP001236663">
    <property type="component" value="Unassembled WGS sequence"/>
</dbReference>
<protein>
    <submittedName>
        <fullName evidence="7">N-acetylglucosamine-6-phosphate deacetylase</fullName>
        <ecNumber evidence="7">3.5.1.25</ecNumber>
    </submittedName>
</protein>
<dbReference type="RefSeq" id="WP_290226890.1">
    <property type="nucleotide sequence ID" value="NZ_JAUFQS010000001.1"/>
</dbReference>
<proteinExistence type="inferred from homology"/>
<dbReference type="Gene3D" id="2.30.40.10">
    <property type="entry name" value="Urease, subunit C, domain 1"/>
    <property type="match status" value="1"/>
</dbReference>
<dbReference type="Gene3D" id="3.20.20.140">
    <property type="entry name" value="Metal-dependent hydrolases"/>
    <property type="match status" value="1"/>
</dbReference>
<evidence type="ECO:0000313" key="7">
    <source>
        <dbReference type="EMBL" id="MDN3686332.1"/>
    </source>
</evidence>
<feature type="domain" description="Amidohydrolase-related" evidence="6">
    <location>
        <begin position="54"/>
        <end position="392"/>
    </location>
</feature>
<dbReference type="SUPFAM" id="SSF51338">
    <property type="entry name" value="Composite domain of metallo-dependent hydrolases"/>
    <property type="match status" value="1"/>
</dbReference>
<dbReference type="EC" id="3.5.1.25" evidence="7"/>
<evidence type="ECO:0000256" key="2">
    <source>
        <dbReference type="ARBA" id="ARBA00022723"/>
    </source>
</evidence>
<dbReference type="CDD" id="cd00854">
    <property type="entry name" value="NagA"/>
    <property type="match status" value="1"/>
</dbReference>
<keyword evidence="4 5" id="KW-0119">Carbohydrate metabolism</keyword>
<dbReference type="GO" id="GO:0008448">
    <property type="term" value="F:N-acetylglucosamine-6-phosphate deacetylase activity"/>
    <property type="evidence" value="ECO:0007669"/>
    <property type="project" value="UniProtKB-EC"/>
</dbReference>
<name>A0ABT8C2M8_9BACT</name>
<reference evidence="8" key="1">
    <citation type="journal article" date="2019" name="Int. J. Syst. Evol. Microbiol.">
        <title>The Global Catalogue of Microorganisms (GCM) 10K type strain sequencing project: providing services to taxonomists for standard genome sequencing and annotation.</title>
        <authorList>
            <consortium name="The Broad Institute Genomics Platform"/>
            <consortium name="The Broad Institute Genome Sequencing Center for Infectious Disease"/>
            <person name="Wu L."/>
            <person name="Ma J."/>
        </authorList>
    </citation>
    <scope>NUCLEOTIDE SEQUENCE [LARGE SCALE GENOMIC DNA]</scope>
    <source>
        <strain evidence="8">CECT 7706</strain>
    </source>
</reference>
<dbReference type="InterPro" id="IPR006680">
    <property type="entry name" value="Amidohydro-rel"/>
</dbReference>
<evidence type="ECO:0000256" key="4">
    <source>
        <dbReference type="ARBA" id="ARBA00023277"/>
    </source>
</evidence>
<evidence type="ECO:0000256" key="1">
    <source>
        <dbReference type="ARBA" id="ARBA00010716"/>
    </source>
</evidence>
<dbReference type="InterPro" id="IPR003764">
    <property type="entry name" value="GlcNAc_6-P_deAcase"/>
</dbReference>
<sequence length="403" mass="44092">METGFLQIINGNVITPFEIRYNASVLIKDGCIEGIFGDNRSLPEVDTIDARGRYVSPGFIDLHVHGGGGHDFMDGDLEGFLEIARMHARHGTTAMVPTSLTSTREQLLELLKIYEKAKQANDRGAVFLGMHLEGPYFAMNQRGAQDPRYIRDPDPAEYEEILAHSHLIARWSAAPERKGALEFGRRLREKGVLAAMAHTDAVYEEVLAAIEAGYTLSTHLYSGMSGVTRRNAFRYAGVIESSLLLDALDVEIIADGIHLPAPLLKLIYKVKGPEKIALITDAMRGAGMPEGESMLGHKEGGLKVIIEDDVAKLPDRSSFAGSVATADRLVRTMLQKADVSLLEAVKMISQTPARIMGIDNKKGAIQEGMDADLLLFDSNITISMTMVEGKIIHRHNASGEINQ</sequence>